<sequence>MSMSSSKRSAFISPDTPPIMTKKTGQLVTPALAILSALLISTLFISLSGQDPAMIFSKMVHSTIGSSYGTGQVVFRLTTLILSGLAVAIPYKLRLFNIGAEGQLLMGAFAAAITGSLIPETLSPALAIALCILSAMAAGGCWGLLAGVLKVQFGVNEVIATIMLNFIAQGITGYLLTWHFALPSTVHTAPIRSAAGIPSIESLTGWFANSPANLSLLFSIAAALLFQIILFRTRFGYEMRAAGLQPEAARHAGINAGMHTLIAMGTGGAVAGLGAANIILGYKHYYESGMTGGIGFTGIAVALLAGANPVWIICTALFFSSLEYGGLTVNAWVPKDIFMIIEAMTILLVISFSALEKQFLNR</sequence>
<feature type="transmembrane region" description="Helical" evidence="6">
    <location>
        <begin position="212"/>
        <end position="231"/>
    </location>
</feature>
<dbReference type="InterPro" id="IPR001851">
    <property type="entry name" value="ABC_transp_permease"/>
</dbReference>
<evidence type="ECO:0000256" key="1">
    <source>
        <dbReference type="ARBA" id="ARBA00004651"/>
    </source>
</evidence>
<evidence type="ECO:0000313" key="8">
    <source>
        <dbReference type="Proteomes" id="UP000004162"/>
    </source>
</evidence>
<evidence type="ECO:0000256" key="3">
    <source>
        <dbReference type="ARBA" id="ARBA00022692"/>
    </source>
</evidence>
<reference evidence="7 8" key="1">
    <citation type="submission" date="2006-07" db="EMBL/GenBank/DDBJ databases">
        <title>Annotation of the draft genome assembly of Chlorobium ferroxidans DSM 13031.</title>
        <authorList>
            <consortium name="US DOE Joint Genome Institute (JGI-ORNL)"/>
            <person name="Larimer F."/>
            <person name="Land M."/>
            <person name="Hauser L."/>
        </authorList>
    </citation>
    <scope>NUCLEOTIDE SEQUENCE [LARGE SCALE GENOMIC DNA]</scope>
    <source>
        <strain evidence="7 8">DSM 13031</strain>
    </source>
</reference>
<feature type="transmembrane region" description="Helical" evidence="6">
    <location>
        <begin position="158"/>
        <end position="181"/>
    </location>
</feature>
<feature type="transmembrane region" description="Helical" evidence="6">
    <location>
        <begin position="338"/>
        <end position="355"/>
    </location>
</feature>
<comment type="subcellular location">
    <subcellularLocation>
        <location evidence="1">Cell membrane</location>
        <topology evidence="1">Multi-pass membrane protein</topology>
    </subcellularLocation>
</comment>
<evidence type="ECO:0000256" key="5">
    <source>
        <dbReference type="ARBA" id="ARBA00023136"/>
    </source>
</evidence>
<dbReference type="Proteomes" id="UP000004162">
    <property type="component" value="Unassembled WGS sequence"/>
</dbReference>
<evidence type="ECO:0000256" key="2">
    <source>
        <dbReference type="ARBA" id="ARBA00022475"/>
    </source>
</evidence>
<keyword evidence="3 6" id="KW-0812">Transmembrane</keyword>
<dbReference type="GO" id="GO:0005886">
    <property type="term" value="C:plasma membrane"/>
    <property type="evidence" value="ECO:0007669"/>
    <property type="project" value="UniProtKB-SubCell"/>
</dbReference>
<evidence type="ECO:0000313" key="7">
    <source>
        <dbReference type="EMBL" id="EAT59427.1"/>
    </source>
</evidence>
<accession>Q0YT37</accession>
<dbReference type="CDD" id="cd06580">
    <property type="entry name" value="TM_PBP1_transp_TpRbsC_like"/>
    <property type="match status" value="1"/>
</dbReference>
<dbReference type="Pfam" id="PF02653">
    <property type="entry name" value="BPD_transp_2"/>
    <property type="match status" value="1"/>
</dbReference>
<reference evidence="7 8" key="2">
    <citation type="submission" date="2006-07" db="EMBL/GenBank/DDBJ databases">
        <title>Sequencing of the draft genome and assembly of Chlorobium ferroxidans DSM 13031.</title>
        <authorList>
            <consortium name="US DOE Joint Genome Institute (JGI-PGF)"/>
            <person name="Copeland A."/>
            <person name="Lucas S."/>
            <person name="Lapidus A."/>
            <person name="Barry K."/>
            <person name="Glavina del Rio T."/>
            <person name="Dalin E."/>
            <person name="Tice H."/>
            <person name="Bruce D."/>
            <person name="Pitluck S."/>
            <person name="Richardson P."/>
        </authorList>
    </citation>
    <scope>NUCLEOTIDE SEQUENCE [LARGE SCALE GENOMIC DNA]</scope>
    <source>
        <strain evidence="7 8">DSM 13031</strain>
    </source>
</reference>
<protein>
    <submittedName>
        <fullName evidence="7">Inner-membrane translocator</fullName>
    </submittedName>
</protein>
<keyword evidence="8" id="KW-1185">Reference proteome</keyword>
<feature type="transmembrane region" description="Helical" evidence="6">
    <location>
        <begin position="103"/>
        <end position="119"/>
    </location>
</feature>
<keyword evidence="5 6" id="KW-0472">Membrane</keyword>
<feature type="transmembrane region" description="Helical" evidence="6">
    <location>
        <begin position="125"/>
        <end position="146"/>
    </location>
</feature>
<dbReference type="AlphaFoldDB" id="Q0YT37"/>
<dbReference type="GO" id="GO:0022857">
    <property type="term" value="F:transmembrane transporter activity"/>
    <property type="evidence" value="ECO:0007669"/>
    <property type="project" value="InterPro"/>
</dbReference>
<dbReference type="PANTHER" id="PTHR47089">
    <property type="entry name" value="ABC TRANSPORTER, PERMEASE PROTEIN"/>
    <property type="match status" value="1"/>
</dbReference>
<feature type="transmembrane region" description="Helical" evidence="6">
    <location>
        <begin position="293"/>
        <end position="318"/>
    </location>
</feature>
<organism evidence="7 8">
    <name type="scientific">Chlorobium ferrooxidans DSM 13031</name>
    <dbReference type="NCBI Taxonomy" id="377431"/>
    <lineage>
        <taxon>Bacteria</taxon>
        <taxon>Pseudomonadati</taxon>
        <taxon>Chlorobiota</taxon>
        <taxon>Chlorobiia</taxon>
        <taxon>Chlorobiales</taxon>
        <taxon>Chlorobiaceae</taxon>
        <taxon>Chlorobium/Pelodictyon group</taxon>
        <taxon>Chlorobium</taxon>
    </lineage>
</organism>
<keyword evidence="2" id="KW-1003">Cell membrane</keyword>
<evidence type="ECO:0000256" key="4">
    <source>
        <dbReference type="ARBA" id="ARBA00022989"/>
    </source>
</evidence>
<name>Q0YT37_9CHLB</name>
<proteinExistence type="predicted"/>
<gene>
    <name evidence="7" type="ORF">CferDRAFT_1354</name>
</gene>
<feature type="transmembrane region" description="Helical" evidence="6">
    <location>
        <begin position="73"/>
        <end position="91"/>
    </location>
</feature>
<dbReference type="PANTHER" id="PTHR47089:SF1">
    <property type="entry name" value="GUANOSINE ABC TRANSPORTER PERMEASE PROTEIN NUPP"/>
    <property type="match status" value="1"/>
</dbReference>
<dbReference type="EMBL" id="AASE01000004">
    <property type="protein sequence ID" value="EAT59427.1"/>
    <property type="molecule type" value="Genomic_DNA"/>
</dbReference>
<comment type="caution">
    <text evidence="7">The sequence shown here is derived from an EMBL/GenBank/DDBJ whole genome shotgun (WGS) entry which is preliminary data.</text>
</comment>
<keyword evidence="4 6" id="KW-1133">Transmembrane helix</keyword>
<evidence type="ECO:0000256" key="6">
    <source>
        <dbReference type="SAM" id="Phobius"/>
    </source>
</evidence>